<name>A0A251X4P3_9GAMM</name>
<proteinExistence type="predicted"/>
<gene>
    <name evidence="5" type="ORF">TPSD3_13100</name>
</gene>
<evidence type="ECO:0000313" key="6">
    <source>
        <dbReference type="Proteomes" id="UP000194798"/>
    </source>
</evidence>
<dbReference type="InterPro" id="IPR050349">
    <property type="entry name" value="WD_LIS1/nudF_dynein_reg"/>
</dbReference>
<feature type="repeat" description="WD" evidence="3">
    <location>
        <begin position="977"/>
        <end position="1002"/>
    </location>
</feature>
<reference evidence="5 6" key="1">
    <citation type="submission" date="2016-12" db="EMBL/GenBank/DDBJ databases">
        <title>Thioflexothrix psekupsii D3 genome sequencing and assembly.</title>
        <authorList>
            <person name="Fomenkov A."/>
            <person name="Vincze T."/>
            <person name="Grabovich M."/>
            <person name="Anton B.P."/>
            <person name="Dubinina G."/>
            <person name="Orlova M."/>
            <person name="Belousova E."/>
            <person name="Roberts R.J."/>
        </authorList>
    </citation>
    <scope>NUCLEOTIDE SEQUENCE [LARGE SCALE GENOMIC DNA]</scope>
    <source>
        <strain evidence="5">D3</strain>
    </source>
</reference>
<keyword evidence="1 3" id="KW-0853">WD repeat</keyword>
<feature type="repeat" description="WD" evidence="3">
    <location>
        <begin position="795"/>
        <end position="836"/>
    </location>
</feature>
<dbReference type="Gene3D" id="3.40.50.300">
    <property type="entry name" value="P-loop containing nucleotide triphosphate hydrolases"/>
    <property type="match status" value="1"/>
</dbReference>
<dbReference type="Pfam" id="PF00400">
    <property type="entry name" value="WD40"/>
    <property type="match status" value="8"/>
</dbReference>
<feature type="domain" description="Novel STAND NTPase 1" evidence="4">
    <location>
        <begin position="168"/>
        <end position="544"/>
    </location>
</feature>
<evidence type="ECO:0000256" key="3">
    <source>
        <dbReference type="PROSITE-ProRule" id="PRU00221"/>
    </source>
</evidence>
<feature type="repeat" description="WD" evidence="3">
    <location>
        <begin position="837"/>
        <end position="878"/>
    </location>
</feature>
<feature type="repeat" description="WD" evidence="3">
    <location>
        <begin position="752"/>
        <end position="794"/>
    </location>
</feature>
<dbReference type="PROSITE" id="PS00678">
    <property type="entry name" value="WD_REPEATS_1"/>
    <property type="match status" value="1"/>
</dbReference>
<dbReference type="PRINTS" id="PR00320">
    <property type="entry name" value="GPROTEINBRPT"/>
</dbReference>
<dbReference type="InterPro" id="IPR027417">
    <property type="entry name" value="P-loop_NTPase"/>
</dbReference>
<feature type="repeat" description="WD" evidence="3">
    <location>
        <begin position="935"/>
        <end position="976"/>
    </location>
</feature>
<dbReference type="Pfam" id="PF20703">
    <property type="entry name" value="nSTAND1"/>
    <property type="match status" value="1"/>
</dbReference>
<keyword evidence="2" id="KW-0677">Repeat</keyword>
<protein>
    <recommendedName>
        <fullName evidence="4">Novel STAND NTPase 1 domain-containing protein</fullName>
    </recommendedName>
</protein>
<dbReference type="OrthoDB" id="5559045at2"/>
<evidence type="ECO:0000256" key="2">
    <source>
        <dbReference type="ARBA" id="ARBA00022737"/>
    </source>
</evidence>
<dbReference type="InterPro" id="IPR049052">
    <property type="entry name" value="nSTAND1"/>
</dbReference>
<dbReference type="InterPro" id="IPR019775">
    <property type="entry name" value="WD40_repeat_CS"/>
</dbReference>
<comment type="caution">
    <text evidence="5">The sequence shown here is derived from an EMBL/GenBank/DDBJ whole genome shotgun (WGS) entry which is preliminary data.</text>
</comment>
<evidence type="ECO:0000313" key="5">
    <source>
        <dbReference type="EMBL" id="OUD12068.1"/>
    </source>
</evidence>
<dbReference type="InterPro" id="IPR001680">
    <property type="entry name" value="WD40_rpt"/>
</dbReference>
<dbReference type="PANTHER" id="PTHR44129">
    <property type="entry name" value="WD REPEAT-CONTAINING PROTEIN POP1"/>
    <property type="match status" value="1"/>
</dbReference>
<dbReference type="RefSeq" id="WP_086488983.1">
    <property type="nucleotide sequence ID" value="NZ_MSLT01000023.1"/>
</dbReference>
<accession>A0A251X4P3</accession>
<sequence length="1025" mass="115318">MNLEQHVFFIKQHLLDRGGYTVAAKECIEIIEHAFRQLLLRHFGSLDENTQKKIRDLEKQTAKGGRGKSIQDFTLGQLLGIIRDSDFINAWGKAKNKDFLSIRLLNFDELTKLRNPLIHEGKQATPEQAQFLYYSLQLLIESFGIKNLEKGSELNIETLPHLVKLDNPYRGLESFRQAHAQQFFGRDKEIEALKAWVMQRSFVAVIGNSGSGKSSLVFAGLIPKLNDWLIVECRPQDRAVYQLAAALIDGLYQTEINQVARFSEIRTLTTELAKDATLIQDVLVRIRTQHAQSKRFLVAIDQFEELYTLNSPTEQHQFIALLLQMVQSSQPLCVLITLRADFLTAVLNHNEFAKLFDTDRHKLLGNLGNDELLAAITQPLTAQGLRFEEELPQRIMRELGGTSGQLPLLQFTLQQLWEQRTGELLSHLSYENLGGVSLALARHADAIYQGFSEEGQLEIRCLFIQLVQPGEGTEDTRKVAELSQFDKAAQQAVIRRLADARLLVTSEHNVEVTHEALIRYWKPVRDWMQEDRPFRVWQEGLQRYLQDNTLLSGAALATAQEWLEKRPEEIRSDERALIERSVEKIAQDQAEKERQTRLLKEHLDKALITQSLFLADLARQAMENDKPATAMRLALEALSEYSETYPNRPFVAHAYNWLSRGINRQFQGTFEHETSVSHAVFSPDGTRLLTTSGMQAFVWDMKTGQLLLTLQGHSDSVNSAAYSPDGTRIVTASRDATARVWDALTGREICTLQGHESYVKSAIYSPDGTRIVTTASYDKTAHVWDALTGQEILTLQGHEGWVDSAVYSPNGTRIVTVSLDYTAHVWDALTGQEILTLRGHERAVTSAAYSPDGTRIVTASMDKTARVWDALTGQEILILRGHEGWVNSATYSPDGRQIVTASGGWKDGEDGGWEDSKDNTSRVWDAQTGQEILTLQGHEGYVYSAVYSPDGTRIVTASQDATARVWDAQTGQEIRTLRGHEGCVYSAVYSPDGTRIVTASSDKPPACGMCRRDRRFSPCKGIQMM</sequence>
<dbReference type="SMART" id="SM00320">
    <property type="entry name" value="WD40"/>
    <property type="match status" value="8"/>
</dbReference>
<dbReference type="InterPro" id="IPR015943">
    <property type="entry name" value="WD40/YVTN_repeat-like_dom_sf"/>
</dbReference>
<dbReference type="InterPro" id="IPR020472">
    <property type="entry name" value="WD40_PAC1"/>
</dbReference>
<dbReference type="PROSITE" id="PS50294">
    <property type="entry name" value="WD_REPEATS_REGION"/>
    <property type="match status" value="5"/>
</dbReference>
<dbReference type="PROSITE" id="PS50082">
    <property type="entry name" value="WD_REPEATS_2"/>
    <property type="match status" value="6"/>
</dbReference>
<dbReference type="AlphaFoldDB" id="A0A251X4P3"/>
<dbReference type="InterPro" id="IPR036322">
    <property type="entry name" value="WD40_repeat_dom_sf"/>
</dbReference>
<evidence type="ECO:0000256" key="1">
    <source>
        <dbReference type="ARBA" id="ARBA00022574"/>
    </source>
</evidence>
<keyword evidence="6" id="KW-1185">Reference proteome</keyword>
<dbReference type="SUPFAM" id="SSF52540">
    <property type="entry name" value="P-loop containing nucleoside triphosphate hydrolases"/>
    <property type="match status" value="1"/>
</dbReference>
<dbReference type="CDD" id="cd00200">
    <property type="entry name" value="WD40"/>
    <property type="match status" value="1"/>
</dbReference>
<dbReference type="SUPFAM" id="SSF50978">
    <property type="entry name" value="WD40 repeat-like"/>
    <property type="match status" value="1"/>
</dbReference>
<dbReference type="EMBL" id="MSLT01000023">
    <property type="protein sequence ID" value="OUD12068.1"/>
    <property type="molecule type" value="Genomic_DNA"/>
</dbReference>
<evidence type="ECO:0000259" key="4">
    <source>
        <dbReference type="Pfam" id="PF20703"/>
    </source>
</evidence>
<dbReference type="Gene3D" id="2.130.10.10">
    <property type="entry name" value="YVTN repeat-like/Quinoprotein amine dehydrogenase"/>
    <property type="match status" value="4"/>
</dbReference>
<organism evidence="5 6">
    <name type="scientific">Thioflexithrix psekupsensis</name>
    <dbReference type="NCBI Taxonomy" id="1570016"/>
    <lineage>
        <taxon>Bacteria</taxon>
        <taxon>Pseudomonadati</taxon>
        <taxon>Pseudomonadota</taxon>
        <taxon>Gammaproteobacteria</taxon>
        <taxon>Thiotrichales</taxon>
        <taxon>Thioflexithrix</taxon>
    </lineage>
</organism>
<dbReference type="Proteomes" id="UP000194798">
    <property type="component" value="Unassembled WGS sequence"/>
</dbReference>
<feature type="repeat" description="WD" evidence="3">
    <location>
        <begin position="710"/>
        <end position="751"/>
    </location>
</feature>